<dbReference type="PANTHER" id="PTHR18945">
    <property type="entry name" value="NEUROTRANSMITTER GATED ION CHANNEL"/>
    <property type="match status" value="1"/>
</dbReference>
<evidence type="ECO:0000259" key="12">
    <source>
        <dbReference type="Pfam" id="PF02931"/>
    </source>
</evidence>
<dbReference type="InterPro" id="IPR006028">
    <property type="entry name" value="GABAA/Glycine_rcpt"/>
</dbReference>
<evidence type="ECO:0000256" key="3">
    <source>
        <dbReference type="ARBA" id="ARBA00022448"/>
    </source>
</evidence>
<keyword evidence="7 11" id="KW-1133">Transmembrane helix</keyword>
<reference evidence="13 14" key="1">
    <citation type="submission" date="2023-08" db="EMBL/GenBank/DDBJ databases">
        <title>A Necator americanus chromosomal reference genome.</title>
        <authorList>
            <person name="Ilik V."/>
            <person name="Petrzelkova K.J."/>
            <person name="Pardy F."/>
            <person name="Fuh T."/>
            <person name="Niatou-Singa F.S."/>
            <person name="Gouil Q."/>
            <person name="Baker L."/>
            <person name="Ritchie M.E."/>
            <person name="Jex A.R."/>
            <person name="Gazzola D."/>
            <person name="Li H."/>
            <person name="Toshio Fujiwara R."/>
            <person name="Zhan B."/>
            <person name="Aroian R.V."/>
            <person name="Pafco B."/>
            <person name="Schwarz E.M."/>
        </authorList>
    </citation>
    <scope>NUCLEOTIDE SEQUENCE [LARGE SCALE GENOMIC DNA]</scope>
    <source>
        <strain evidence="13 14">Aroian</strain>
        <tissue evidence="13">Whole animal</tissue>
    </source>
</reference>
<comment type="subcellular location">
    <subcellularLocation>
        <location evidence="2">Cell membrane</location>
    </subcellularLocation>
    <subcellularLocation>
        <location evidence="1">Membrane</location>
        <topology evidence="1">Multi-pass membrane protein</topology>
    </subcellularLocation>
</comment>
<evidence type="ECO:0000256" key="10">
    <source>
        <dbReference type="ARBA" id="ARBA00023303"/>
    </source>
</evidence>
<feature type="transmembrane region" description="Helical" evidence="11">
    <location>
        <begin position="329"/>
        <end position="346"/>
    </location>
</feature>
<feature type="transmembrane region" description="Helical" evidence="11">
    <location>
        <begin position="299"/>
        <end position="317"/>
    </location>
</feature>
<dbReference type="InterPro" id="IPR036719">
    <property type="entry name" value="Neuro-gated_channel_TM_sf"/>
</dbReference>
<evidence type="ECO:0000256" key="2">
    <source>
        <dbReference type="ARBA" id="ARBA00004236"/>
    </source>
</evidence>
<dbReference type="Proteomes" id="UP001303046">
    <property type="component" value="Unassembled WGS sequence"/>
</dbReference>
<keyword evidence="10" id="KW-0407">Ion channel</keyword>
<feature type="transmembrane region" description="Helical" evidence="11">
    <location>
        <begin position="358"/>
        <end position="381"/>
    </location>
</feature>
<protein>
    <recommendedName>
        <fullName evidence="12">Neurotransmitter-gated ion-channel ligand-binding domain-containing protein</fullName>
    </recommendedName>
</protein>
<accession>A0ABR1CHG1</accession>
<evidence type="ECO:0000256" key="11">
    <source>
        <dbReference type="SAM" id="Phobius"/>
    </source>
</evidence>
<feature type="transmembrane region" description="Helical" evidence="11">
    <location>
        <begin position="424"/>
        <end position="444"/>
    </location>
</feature>
<dbReference type="EMBL" id="JAVFWL010000002">
    <property type="protein sequence ID" value="KAK6736875.1"/>
    <property type="molecule type" value="Genomic_DNA"/>
</dbReference>
<proteinExistence type="predicted"/>
<dbReference type="PRINTS" id="PR00253">
    <property type="entry name" value="GABAARECEPTR"/>
</dbReference>
<dbReference type="CDD" id="cd18987">
    <property type="entry name" value="LGIC_ECD_anion"/>
    <property type="match status" value="1"/>
</dbReference>
<evidence type="ECO:0000313" key="13">
    <source>
        <dbReference type="EMBL" id="KAK6736875.1"/>
    </source>
</evidence>
<keyword evidence="8" id="KW-0406">Ion transport</keyword>
<dbReference type="SUPFAM" id="SSF63712">
    <property type="entry name" value="Nicotinic receptor ligand binding domain-like"/>
    <property type="match status" value="1"/>
</dbReference>
<sequence>MFPADIAHAFSNRYQASLLLTGVTRCSRCQLSPTEDEKLRRPTKQRASETLRDLHTVTAAMRAELLLVFVASSLSQKAFRSRRIGTEGQVISKLLTDYDPATRPPVRDNADHSSILVITNIFINRVTWQDNRAEVDLYLRQQWEDGRLQYDVDPREEIEQVSIPSNRKIWVPDTYFSTGNELRSENRQSLFVEPSGHVRSSQQRTLDVPVTYGSSFPFLNRKSFTLRLASYAYPLEDVVYLWANSPPFVNPVEVSNDLLSGPITFEEASAGDCLGNFTLGTYSCIDVVVTFAASTFGSLVSWFLPTLLLVVASWLHFWIHGSWSVPRTISAAVPFLIFAILFLFRRDVATATPGVCCWFAFCLILTFLSLIEYFIVICCGIRRSFRYTANGHPEENPIGAAKETLEVAYSSKCANIRNNNALDIIARVLFPVIFVLFLVLYFIFIV</sequence>
<keyword evidence="3" id="KW-0813">Transport</keyword>
<evidence type="ECO:0000256" key="5">
    <source>
        <dbReference type="ARBA" id="ARBA00022692"/>
    </source>
</evidence>
<evidence type="ECO:0000256" key="8">
    <source>
        <dbReference type="ARBA" id="ARBA00023065"/>
    </source>
</evidence>
<evidence type="ECO:0000256" key="1">
    <source>
        <dbReference type="ARBA" id="ARBA00004141"/>
    </source>
</evidence>
<dbReference type="Gene3D" id="2.70.170.10">
    <property type="entry name" value="Neurotransmitter-gated ion-channel ligand-binding domain"/>
    <property type="match status" value="1"/>
</dbReference>
<keyword evidence="14" id="KW-1185">Reference proteome</keyword>
<dbReference type="Pfam" id="PF02931">
    <property type="entry name" value="Neur_chan_LBD"/>
    <property type="match status" value="1"/>
</dbReference>
<dbReference type="InterPro" id="IPR036734">
    <property type="entry name" value="Neur_chan_lig-bd_sf"/>
</dbReference>
<evidence type="ECO:0000313" key="14">
    <source>
        <dbReference type="Proteomes" id="UP001303046"/>
    </source>
</evidence>
<keyword evidence="4" id="KW-1003">Cell membrane</keyword>
<evidence type="ECO:0000256" key="9">
    <source>
        <dbReference type="ARBA" id="ARBA00023136"/>
    </source>
</evidence>
<evidence type="ECO:0000256" key="6">
    <source>
        <dbReference type="ARBA" id="ARBA00022729"/>
    </source>
</evidence>
<gene>
    <name evidence="13" type="primary">Necator_chrII.g7312</name>
    <name evidence="13" type="ORF">RB195_019519</name>
</gene>
<feature type="domain" description="Neurotransmitter-gated ion-channel ligand-binding" evidence="12">
    <location>
        <begin position="88"/>
        <end position="247"/>
    </location>
</feature>
<dbReference type="Gene3D" id="1.20.58.390">
    <property type="entry name" value="Neurotransmitter-gated ion-channel transmembrane domain"/>
    <property type="match status" value="1"/>
</dbReference>
<keyword evidence="6" id="KW-0732">Signal</keyword>
<evidence type="ECO:0000256" key="4">
    <source>
        <dbReference type="ARBA" id="ARBA00022475"/>
    </source>
</evidence>
<dbReference type="InterPro" id="IPR006201">
    <property type="entry name" value="Neur_channel"/>
</dbReference>
<evidence type="ECO:0000256" key="7">
    <source>
        <dbReference type="ARBA" id="ARBA00022989"/>
    </source>
</evidence>
<keyword evidence="5 11" id="KW-0812">Transmembrane</keyword>
<dbReference type="SUPFAM" id="SSF90112">
    <property type="entry name" value="Neurotransmitter-gated ion-channel transmembrane pore"/>
    <property type="match status" value="1"/>
</dbReference>
<dbReference type="InterPro" id="IPR038050">
    <property type="entry name" value="Neuro_actylchol_rec"/>
</dbReference>
<organism evidence="13 14">
    <name type="scientific">Necator americanus</name>
    <name type="common">Human hookworm</name>
    <dbReference type="NCBI Taxonomy" id="51031"/>
    <lineage>
        <taxon>Eukaryota</taxon>
        <taxon>Metazoa</taxon>
        <taxon>Ecdysozoa</taxon>
        <taxon>Nematoda</taxon>
        <taxon>Chromadorea</taxon>
        <taxon>Rhabditida</taxon>
        <taxon>Rhabditina</taxon>
        <taxon>Rhabditomorpha</taxon>
        <taxon>Strongyloidea</taxon>
        <taxon>Ancylostomatidae</taxon>
        <taxon>Bunostominae</taxon>
        <taxon>Necator</taxon>
    </lineage>
</organism>
<keyword evidence="9 11" id="KW-0472">Membrane</keyword>
<comment type="caution">
    <text evidence="13">The sequence shown here is derived from an EMBL/GenBank/DDBJ whole genome shotgun (WGS) entry which is preliminary data.</text>
</comment>
<name>A0ABR1CHG1_NECAM</name>
<dbReference type="InterPro" id="IPR006202">
    <property type="entry name" value="Neur_chan_lig-bd"/>
</dbReference>